<dbReference type="EMBL" id="CM042011">
    <property type="protein sequence ID" value="KAI3765137.1"/>
    <property type="molecule type" value="Genomic_DNA"/>
</dbReference>
<keyword evidence="2" id="KW-1185">Reference proteome</keyword>
<proteinExistence type="predicted"/>
<comment type="caution">
    <text evidence="1">The sequence shown here is derived from an EMBL/GenBank/DDBJ whole genome shotgun (WGS) entry which is preliminary data.</text>
</comment>
<dbReference type="Proteomes" id="UP001055811">
    <property type="component" value="Linkage Group LG03"/>
</dbReference>
<accession>A0ACB9F1Z3</accession>
<sequence length="92" mass="9709">MTRIDRAMFASCVFMVSLLVMVSMVDSSRGIISGIGFGPACTQVVGVNDGDTCFAIEQGFNLTSSFFDSINPNLNCTALFIGQWLCIAGIGG</sequence>
<reference evidence="1 2" key="2">
    <citation type="journal article" date="2022" name="Mol. Ecol. Resour.">
        <title>The genomes of chicory, endive, great burdock and yacon provide insights into Asteraceae paleo-polyploidization history and plant inulin production.</title>
        <authorList>
            <person name="Fan W."/>
            <person name="Wang S."/>
            <person name="Wang H."/>
            <person name="Wang A."/>
            <person name="Jiang F."/>
            <person name="Liu H."/>
            <person name="Zhao H."/>
            <person name="Xu D."/>
            <person name="Zhang Y."/>
        </authorList>
    </citation>
    <scope>NUCLEOTIDE SEQUENCE [LARGE SCALE GENOMIC DNA]</scope>
    <source>
        <strain evidence="2">cv. Punajuju</strain>
        <tissue evidence="1">Leaves</tissue>
    </source>
</reference>
<protein>
    <submittedName>
        <fullName evidence="1">Uncharacterized protein</fullName>
    </submittedName>
</protein>
<reference evidence="2" key="1">
    <citation type="journal article" date="2022" name="Mol. Ecol. Resour.">
        <title>The genomes of chicory, endive, great burdock and yacon provide insights into Asteraceae palaeo-polyploidization history and plant inulin production.</title>
        <authorList>
            <person name="Fan W."/>
            <person name="Wang S."/>
            <person name="Wang H."/>
            <person name="Wang A."/>
            <person name="Jiang F."/>
            <person name="Liu H."/>
            <person name="Zhao H."/>
            <person name="Xu D."/>
            <person name="Zhang Y."/>
        </authorList>
    </citation>
    <scope>NUCLEOTIDE SEQUENCE [LARGE SCALE GENOMIC DNA]</scope>
    <source>
        <strain evidence="2">cv. Punajuju</strain>
    </source>
</reference>
<evidence type="ECO:0000313" key="1">
    <source>
        <dbReference type="EMBL" id="KAI3765137.1"/>
    </source>
</evidence>
<organism evidence="1 2">
    <name type="scientific">Cichorium intybus</name>
    <name type="common">Chicory</name>
    <dbReference type="NCBI Taxonomy" id="13427"/>
    <lineage>
        <taxon>Eukaryota</taxon>
        <taxon>Viridiplantae</taxon>
        <taxon>Streptophyta</taxon>
        <taxon>Embryophyta</taxon>
        <taxon>Tracheophyta</taxon>
        <taxon>Spermatophyta</taxon>
        <taxon>Magnoliopsida</taxon>
        <taxon>eudicotyledons</taxon>
        <taxon>Gunneridae</taxon>
        <taxon>Pentapetalae</taxon>
        <taxon>asterids</taxon>
        <taxon>campanulids</taxon>
        <taxon>Asterales</taxon>
        <taxon>Asteraceae</taxon>
        <taxon>Cichorioideae</taxon>
        <taxon>Cichorieae</taxon>
        <taxon>Cichoriinae</taxon>
        <taxon>Cichorium</taxon>
    </lineage>
</organism>
<name>A0ACB9F1Z3_CICIN</name>
<gene>
    <name evidence="1" type="ORF">L2E82_15163</name>
</gene>
<evidence type="ECO:0000313" key="2">
    <source>
        <dbReference type="Proteomes" id="UP001055811"/>
    </source>
</evidence>